<evidence type="ECO:0000259" key="1">
    <source>
        <dbReference type="Pfam" id="PF20076"/>
    </source>
</evidence>
<accession>A0A9D1KPZ6</accession>
<dbReference type="Pfam" id="PF20076">
    <property type="entry name" value="DUF6472"/>
    <property type="match status" value="1"/>
</dbReference>
<sequence>MKSRCEYCMFYEYDDELEEYACTVGFDEDEYARFMSSYRSECPYFRFGDEYTIVRKQN</sequence>
<dbReference type="Proteomes" id="UP000824165">
    <property type="component" value="Unassembled WGS sequence"/>
</dbReference>
<protein>
    <recommendedName>
        <fullName evidence="1">DUF6472 domain-containing protein</fullName>
    </recommendedName>
</protein>
<name>A0A9D1KPZ6_9FIRM</name>
<evidence type="ECO:0000313" key="2">
    <source>
        <dbReference type="EMBL" id="HIT85185.1"/>
    </source>
</evidence>
<organism evidence="2 3">
    <name type="scientific">Candidatus Ornithomonoglobus intestinigallinarum</name>
    <dbReference type="NCBI Taxonomy" id="2840894"/>
    <lineage>
        <taxon>Bacteria</taxon>
        <taxon>Bacillati</taxon>
        <taxon>Bacillota</taxon>
        <taxon>Clostridia</taxon>
        <taxon>Candidatus Ornithomonoglobus</taxon>
    </lineage>
</organism>
<dbReference type="EMBL" id="DVLU01000040">
    <property type="protein sequence ID" value="HIT85185.1"/>
    <property type="molecule type" value="Genomic_DNA"/>
</dbReference>
<dbReference type="InterPro" id="IPR045525">
    <property type="entry name" value="DUF6472"/>
</dbReference>
<reference evidence="2" key="1">
    <citation type="submission" date="2020-10" db="EMBL/GenBank/DDBJ databases">
        <authorList>
            <person name="Gilroy R."/>
        </authorList>
    </citation>
    <scope>NUCLEOTIDE SEQUENCE</scope>
    <source>
        <strain evidence="2">CHK181-108</strain>
    </source>
</reference>
<gene>
    <name evidence="2" type="ORF">IAA60_04665</name>
</gene>
<feature type="domain" description="DUF6472" evidence="1">
    <location>
        <begin position="3"/>
        <end position="57"/>
    </location>
</feature>
<evidence type="ECO:0000313" key="3">
    <source>
        <dbReference type="Proteomes" id="UP000824165"/>
    </source>
</evidence>
<comment type="caution">
    <text evidence="2">The sequence shown here is derived from an EMBL/GenBank/DDBJ whole genome shotgun (WGS) entry which is preliminary data.</text>
</comment>
<dbReference type="AlphaFoldDB" id="A0A9D1KPZ6"/>
<proteinExistence type="predicted"/>
<reference evidence="2" key="2">
    <citation type="journal article" date="2021" name="PeerJ">
        <title>Extensive microbial diversity within the chicken gut microbiome revealed by metagenomics and culture.</title>
        <authorList>
            <person name="Gilroy R."/>
            <person name="Ravi A."/>
            <person name="Getino M."/>
            <person name="Pursley I."/>
            <person name="Horton D.L."/>
            <person name="Alikhan N.F."/>
            <person name="Baker D."/>
            <person name="Gharbi K."/>
            <person name="Hall N."/>
            <person name="Watson M."/>
            <person name="Adriaenssens E.M."/>
            <person name="Foster-Nyarko E."/>
            <person name="Jarju S."/>
            <person name="Secka A."/>
            <person name="Antonio M."/>
            <person name="Oren A."/>
            <person name="Chaudhuri R.R."/>
            <person name="La Ragione R."/>
            <person name="Hildebrand F."/>
            <person name="Pallen M.J."/>
        </authorList>
    </citation>
    <scope>NUCLEOTIDE SEQUENCE</scope>
    <source>
        <strain evidence="2">CHK181-108</strain>
    </source>
</reference>